<evidence type="ECO:0000256" key="1">
    <source>
        <dbReference type="ARBA" id="ARBA00004651"/>
    </source>
</evidence>
<dbReference type="InterPro" id="IPR000620">
    <property type="entry name" value="EamA_dom"/>
</dbReference>
<evidence type="ECO:0000313" key="8">
    <source>
        <dbReference type="EMBL" id="CVK16239.1"/>
    </source>
</evidence>
<feature type="domain" description="EamA" evidence="7">
    <location>
        <begin position="173"/>
        <end position="310"/>
    </location>
</feature>
<evidence type="ECO:0000259" key="7">
    <source>
        <dbReference type="Pfam" id="PF00892"/>
    </source>
</evidence>
<sequence>MRAARYILLRIPRKSKALVGKYGKGSFFKGSLSAIISSMTYGLIPLFSIPLMKKGLNFDTVLFYRFLLACIAVAILMKIKKVHYSVSFKEFKALTVLSLLCNTCSLFFFLSYTYLGGGVTTTVHFLYPVFVTLIMGIFFREKISVKGFISIVLAVIGVALLSLGEGVEKINFKGILFALSAAIFYAFFLVFSVKSTVKDMPVLRYTFYIQVIGVFYLLLFCLLTGSFQWFPVHDTSCVINIILLALIPTIVSIITLVEAVRRIGSTLTSVLGAFEPITAVLIGVLVFAEPFTSVMLLGILLIILGVFGIIVSQKK</sequence>
<feature type="domain" description="EamA" evidence="7">
    <location>
        <begin position="29"/>
        <end position="162"/>
    </location>
</feature>
<feature type="transmembrane region" description="Helical" evidence="6">
    <location>
        <begin position="175"/>
        <end position="193"/>
    </location>
</feature>
<dbReference type="PANTHER" id="PTHR32322">
    <property type="entry name" value="INNER MEMBRANE TRANSPORTER"/>
    <property type="match status" value="1"/>
</dbReference>
<dbReference type="AlphaFoldDB" id="A0A0X3AM30"/>
<dbReference type="Pfam" id="PF00892">
    <property type="entry name" value="EamA"/>
    <property type="match status" value="2"/>
</dbReference>
<accession>A0A0X3AM30</accession>
<proteinExistence type="predicted"/>
<feature type="transmembrane region" description="Helical" evidence="6">
    <location>
        <begin position="145"/>
        <end position="163"/>
    </location>
</feature>
<evidence type="ECO:0000256" key="3">
    <source>
        <dbReference type="ARBA" id="ARBA00022692"/>
    </source>
</evidence>
<evidence type="ECO:0000256" key="6">
    <source>
        <dbReference type="SAM" id="Phobius"/>
    </source>
</evidence>
<keyword evidence="4 6" id="KW-1133">Transmembrane helix</keyword>
<keyword evidence="9" id="KW-1185">Reference proteome</keyword>
<dbReference type="EMBL" id="FCOR01000005">
    <property type="protein sequence ID" value="CVK16239.1"/>
    <property type="molecule type" value="Genomic_DNA"/>
</dbReference>
<comment type="subcellular location">
    <subcellularLocation>
        <location evidence="1">Cell membrane</location>
        <topology evidence="1">Multi-pass membrane protein</topology>
    </subcellularLocation>
</comment>
<evidence type="ECO:0000256" key="2">
    <source>
        <dbReference type="ARBA" id="ARBA00022475"/>
    </source>
</evidence>
<evidence type="ECO:0000256" key="4">
    <source>
        <dbReference type="ARBA" id="ARBA00022989"/>
    </source>
</evidence>
<evidence type="ECO:0000313" key="9">
    <source>
        <dbReference type="Proteomes" id="UP000182761"/>
    </source>
</evidence>
<feature type="transmembrane region" description="Helical" evidence="6">
    <location>
        <begin position="238"/>
        <end position="257"/>
    </location>
</feature>
<dbReference type="InterPro" id="IPR037185">
    <property type="entry name" value="EmrE-like"/>
</dbReference>
<dbReference type="OrthoDB" id="9806740at2"/>
<feature type="transmembrane region" description="Helical" evidence="6">
    <location>
        <begin position="121"/>
        <end position="138"/>
    </location>
</feature>
<dbReference type="GO" id="GO:0005886">
    <property type="term" value="C:plasma membrane"/>
    <property type="evidence" value="ECO:0007669"/>
    <property type="project" value="UniProtKB-SubCell"/>
</dbReference>
<feature type="transmembrane region" description="Helical" evidence="6">
    <location>
        <begin position="269"/>
        <end position="288"/>
    </location>
</feature>
<feature type="transmembrane region" description="Helical" evidence="6">
    <location>
        <begin position="205"/>
        <end position="226"/>
    </location>
</feature>
<feature type="transmembrane region" description="Helical" evidence="6">
    <location>
        <begin position="61"/>
        <end position="79"/>
    </location>
</feature>
<protein>
    <submittedName>
        <fullName evidence="8">EamA-like transporter family protein</fullName>
    </submittedName>
</protein>
<evidence type="ECO:0000256" key="5">
    <source>
        <dbReference type="ARBA" id="ARBA00023136"/>
    </source>
</evidence>
<reference evidence="8 9" key="1">
    <citation type="submission" date="2016-01" db="EMBL/GenBank/DDBJ databases">
        <authorList>
            <person name="McClelland M."/>
            <person name="Jain A."/>
            <person name="Saraogi P."/>
            <person name="Mendelson R."/>
            <person name="Westerman R."/>
            <person name="SanMiguel P."/>
            <person name="Csonka L."/>
        </authorList>
    </citation>
    <scope>NUCLEOTIDE SEQUENCE [LARGE SCALE GENOMIC DNA]</scope>
    <source>
        <strain evidence="8 9">R-53146</strain>
    </source>
</reference>
<dbReference type="Proteomes" id="UP000182761">
    <property type="component" value="Unassembled WGS sequence"/>
</dbReference>
<feature type="transmembrane region" description="Helical" evidence="6">
    <location>
        <begin position="294"/>
        <end position="312"/>
    </location>
</feature>
<organism evidence="8 9">
    <name type="scientific">Apibacter mensalis</name>
    <dbReference type="NCBI Taxonomy" id="1586267"/>
    <lineage>
        <taxon>Bacteria</taxon>
        <taxon>Pseudomonadati</taxon>
        <taxon>Bacteroidota</taxon>
        <taxon>Flavobacteriia</taxon>
        <taxon>Flavobacteriales</taxon>
        <taxon>Weeksellaceae</taxon>
        <taxon>Apibacter</taxon>
    </lineage>
</organism>
<dbReference type="RefSeq" id="WP_055425445.1">
    <property type="nucleotide sequence ID" value="NZ_FCOR01000005.1"/>
</dbReference>
<dbReference type="Gene3D" id="1.10.3730.20">
    <property type="match status" value="1"/>
</dbReference>
<dbReference type="PANTHER" id="PTHR32322:SF18">
    <property type="entry name" value="S-ADENOSYLMETHIONINE_S-ADENOSYLHOMOCYSTEINE TRANSPORTER"/>
    <property type="match status" value="1"/>
</dbReference>
<keyword evidence="5 6" id="KW-0472">Membrane</keyword>
<dbReference type="InterPro" id="IPR050638">
    <property type="entry name" value="AA-Vitamin_Transporters"/>
</dbReference>
<gene>
    <name evidence="8" type="ORF">Ga0061079_105199</name>
</gene>
<keyword evidence="3 6" id="KW-0812">Transmembrane</keyword>
<keyword evidence="2" id="KW-1003">Cell membrane</keyword>
<dbReference type="SUPFAM" id="SSF103481">
    <property type="entry name" value="Multidrug resistance efflux transporter EmrE"/>
    <property type="match status" value="2"/>
</dbReference>
<name>A0A0X3AM30_9FLAO</name>
<feature type="transmembrane region" description="Helical" evidence="6">
    <location>
        <begin position="91"/>
        <end position="115"/>
    </location>
</feature>
<feature type="transmembrane region" description="Helical" evidence="6">
    <location>
        <begin position="31"/>
        <end position="49"/>
    </location>
</feature>